<evidence type="ECO:0000313" key="9">
    <source>
        <dbReference type="Proteomes" id="UP000318380"/>
    </source>
</evidence>
<evidence type="ECO:0000259" key="7">
    <source>
        <dbReference type="PROSITE" id="PS50850"/>
    </source>
</evidence>
<keyword evidence="9" id="KW-1185">Reference proteome</keyword>
<keyword evidence="2" id="KW-1003">Cell membrane</keyword>
<dbReference type="GO" id="GO:0022857">
    <property type="term" value="F:transmembrane transporter activity"/>
    <property type="evidence" value="ECO:0007669"/>
    <property type="project" value="InterPro"/>
</dbReference>
<feature type="transmembrane region" description="Helical" evidence="6">
    <location>
        <begin position="55"/>
        <end position="74"/>
    </location>
</feature>
<dbReference type="InterPro" id="IPR020846">
    <property type="entry name" value="MFS_dom"/>
</dbReference>
<evidence type="ECO:0000256" key="4">
    <source>
        <dbReference type="ARBA" id="ARBA00022989"/>
    </source>
</evidence>
<evidence type="ECO:0000256" key="1">
    <source>
        <dbReference type="ARBA" id="ARBA00004651"/>
    </source>
</evidence>
<feature type="transmembrane region" description="Helical" evidence="6">
    <location>
        <begin position="81"/>
        <end position="102"/>
    </location>
</feature>
<feature type="transmembrane region" description="Helical" evidence="6">
    <location>
        <begin position="302"/>
        <end position="320"/>
    </location>
</feature>
<protein>
    <submittedName>
        <fullName evidence="8">DHA1 family inner membrane transport protein</fullName>
    </submittedName>
</protein>
<dbReference type="GO" id="GO:0005886">
    <property type="term" value="C:plasma membrane"/>
    <property type="evidence" value="ECO:0007669"/>
    <property type="project" value="UniProtKB-SubCell"/>
</dbReference>
<feature type="transmembrane region" description="Helical" evidence="6">
    <location>
        <begin position="245"/>
        <end position="266"/>
    </location>
</feature>
<dbReference type="AlphaFoldDB" id="A0A561BLD8"/>
<comment type="caution">
    <text evidence="8">The sequence shown here is derived from an EMBL/GenBank/DDBJ whole genome shotgun (WGS) entry which is preliminary data.</text>
</comment>
<dbReference type="PANTHER" id="PTHR43124">
    <property type="entry name" value="PURINE EFFLUX PUMP PBUE"/>
    <property type="match status" value="1"/>
</dbReference>
<dbReference type="RefSeq" id="WP_145802955.1">
    <property type="nucleotide sequence ID" value="NZ_VIVK01000001.1"/>
</dbReference>
<keyword evidence="5 6" id="KW-0472">Membrane</keyword>
<keyword evidence="4 6" id="KW-1133">Transmembrane helix</keyword>
<dbReference type="PROSITE" id="PS50850">
    <property type="entry name" value="MFS"/>
    <property type="match status" value="1"/>
</dbReference>
<feature type="transmembrane region" description="Helical" evidence="6">
    <location>
        <begin position="278"/>
        <end position="296"/>
    </location>
</feature>
<evidence type="ECO:0000313" key="8">
    <source>
        <dbReference type="EMBL" id="TWD79653.1"/>
    </source>
</evidence>
<evidence type="ECO:0000256" key="5">
    <source>
        <dbReference type="ARBA" id="ARBA00023136"/>
    </source>
</evidence>
<dbReference type="SUPFAM" id="SSF103473">
    <property type="entry name" value="MFS general substrate transporter"/>
    <property type="match status" value="1"/>
</dbReference>
<dbReference type="Gene3D" id="1.20.1250.20">
    <property type="entry name" value="MFS general substrate transporter like domains"/>
    <property type="match status" value="2"/>
</dbReference>
<feature type="domain" description="Major facilitator superfamily (MFS) profile" evidence="7">
    <location>
        <begin position="15"/>
        <end position="393"/>
    </location>
</feature>
<feature type="transmembrane region" description="Helical" evidence="6">
    <location>
        <begin position="114"/>
        <end position="131"/>
    </location>
</feature>
<name>A0A561BLD8_9ACTN</name>
<dbReference type="Proteomes" id="UP000318380">
    <property type="component" value="Unassembled WGS sequence"/>
</dbReference>
<keyword evidence="3 6" id="KW-0812">Transmembrane</keyword>
<evidence type="ECO:0000256" key="2">
    <source>
        <dbReference type="ARBA" id="ARBA00022475"/>
    </source>
</evidence>
<feature type="transmembrane region" description="Helical" evidence="6">
    <location>
        <begin position="212"/>
        <end position="233"/>
    </location>
</feature>
<reference evidence="8 9" key="1">
    <citation type="submission" date="2019-06" db="EMBL/GenBank/DDBJ databases">
        <title>Sequencing the genomes of 1000 actinobacteria strains.</title>
        <authorList>
            <person name="Klenk H.-P."/>
        </authorList>
    </citation>
    <scope>NUCLEOTIDE SEQUENCE [LARGE SCALE GENOMIC DNA]</scope>
    <source>
        <strain evidence="8 9">DSM 24683</strain>
    </source>
</reference>
<dbReference type="OrthoDB" id="9814237at2"/>
<dbReference type="InterPro" id="IPR036259">
    <property type="entry name" value="MFS_trans_sf"/>
</dbReference>
<accession>A0A561BLD8</accession>
<sequence>MTPDKRTASRHVGLALLALATGGFAIGTTEFVTMGLLPEIADGVGISIPTAGHIVSAYAIGVVVGAPVIAALGARTGRKRLLLGLMGVFVLGNVLSAVANSYELLMAARFVSGLPHGAFFGIGAVVGASLVPANRRAWAVSMIMVGLPIANIVGVPATTLLGQQLGWQLPFLLVGGLGLLTLVAVYFWVAPQPVGSEVNARSELSALARPQVWMALLVGMVGFGGMFATYSYITPTMTELAGFSPAAVTIVLAVYGVGMTGGTLVGGRLADRALMPSLYGGLVAVTLVLGVFGWLAQSKPGALIGVFAMGFSASILIPALQTRLMDVAHEGQALAASLNHSTLNVANALGAWLGSVVLAAGYGYQWPSRVGAALAVAGLVLAVVSGLMDRRTERLVATNA</sequence>
<feature type="transmembrane region" description="Helical" evidence="6">
    <location>
        <begin position="169"/>
        <end position="191"/>
    </location>
</feature>
<evidence type="ECO:0000256" key="3">
    <source>
        <dbReference type="ARBA" id="ARBA00022692"/>
    </source>
</evidence>
<organism evidence="8 9">
    <name type="scientific">Kribbella amoyensis</name>
    <dbReference type="NCBI Taxonomy" id="996641"/>
    <lineage>
        <taxon>Bacteria</taxon>
        <taxon>Bacillati</taxon>
        <taxon>Actinomycetota</taxon>
        <taxon>Actinomycetes</taxon>
        <taxon>Propionibacteriales</taxon>
        <taxon>Kribbellaceae</taxon>
        <taxon>Kribbella</taxon>
    </lineage>
</organism>
<dbReference type="InterPro" id="IPR011701">
    <property type="entry name" value="MFS"/>
</dbReference>
<dbReference type="CDD" id="cd17324">
    <property type="entry name" value="MFS_NepI_like"/>
    <property type="match status" value="1"/>
</dbReference>
<gene>
    <name evidence="8" type="ORF">FB561_0717</name>
</gene>
<dbReference type="PANTHER" id="PTHR43124:SF3">
    <property type="entry name" value="CHLORAMPHENICOL EFFLUX PUMP RV0191"/>
    <property type="match status" value="1"/>
</dbReference>
<feature type="transmembrane region" description="Helical" evidence="6">
    <location>
        <begin position="370"/>
        <end position="388"/>
    </location>
</feature>
<comment type="subcellular location">
    <subcellularLocation>
        <location evidence="1">Cell membrane</location>
        <topology evidence="1">Multi-pass membrane protein</topology>
    </subcellularLocation>
</comment>
<feature type="transmembrane region" description="Helical" evidence="6">
    <location>
        <begin position="341"/>
        <end position="364"/>
    </location>
</feature>
<feature type="transmembrane region" description="Helical" evidence="6">
    <location>
        <begin position="138"/>
        <end position="157"/>
    </location>
</feature>
<proteinExistence type="predicted"/>
<dbReference type="Pfam" id="PF07690">
    <property type="entry name" value="MFS_1"/>
    <property type="match status" value="1"/>
</dbReference>
<dbReference type="InterPro" id="IPR050189">
    <property type="entry name" value="MFS_Efflux_Transporters"/>
</dbReference>
<evidence type="ECO:0000256" key="6">
    <source>
        <dbReference type="SAM" id="Phobius"/>
    </source>
</evidence>
<dbReference type="EMBL" id="VIVK01000001">
    <property type="protein sequence ID" value="TWD79653.1"/>
    <property type="molecule type" value="Genomic_DNA"/>
</dbReference>